<dbReference type="RefSeq" id="WP_220478242.1">
    <property type="nucleotide sequence ID" value="NZ_BAAAHR010000001.1"/>
</dbReference>
<dbReference type="NCBIfam" id="NF005115">
    <property type="entry name" value="PRK06547.1"/>
    <property type="match status" value="1"/>
</dbReference>
<comment type="caution">
    <text evidence="2">The sequence shown here is derived from an EMBL/GenBank/DDBJ whole genome shotgun (WGS) entry which is preliminary data.</text>
</comment>
<dbReference type="Proteomes" id="UP000522688">
    <property type="component" value="Unassembled WGS sequence"/>
</dbReference>
<dbReference type="AlphaFoldDB" id="A0A7W3JIA9"/>
<keyword evidence="3" id="KW-1185">Reference proteome</keyword>
<dbReference type="GO" id="GO:0016301">
    <property type="term" value="F:kinase activity"/>
    <property type="evidence" value="ECO:0007669"/>
    <property type="project" value="UniProtKB-KW"/>
</dbReference>
<sequence>MADDLDPVVTRVLQCTEEARVGDARVVVLVDGRSGSGKTTLGRRLVAAWPAHLGRVQLVHLDDVYPGWHGLAAASRAVESTILDGAAPGWTRWDWERDAPGGWAGLDPAVSLIVEGAGSVTRASSARATTTVWLELDAGERRRRALARDGATYEPWWDVWAAQEDEHVAADEPRALADLVVELRAEPDASR</sequence>
<dbReference type="InterPro" id="IPR027417">
    <property type="entry name" value="P-loop_NTPase"/>
</dbReference>
<dbReference type="SUPFAM" id="SSF52540">
    <property type="entry name" value="P-loop containing nucleoside triphosphate hydrolases"/>
    <property type="match status" value="1"/>
</dbReference>
<evidence type="ECO:0000313" key="1">
    <source>
        <dbReference type="EMBL" id="GEK83104.1"/>
    </source>
</evidence>
<accession>A0A7W3JIA9</accession>
<dbReference type="EMBL" id="BJUV01000011">
    <property type="protein sequence ID" value="GEK83104.1"/>
    <property type="molecule type" value="Genomic_DNA"/>
</dbReference>
<dbReference type="EMBL" id="JACGWW010000002">
    <property type="protein sequence ID" value="MBA8813380.1"/>
    <property type="molecule type" value="Genomic_DNA"/>
</dbReference>
<evidence type="ECO:0000313" key="2">
    <source>
        <dbReference type="EMBL" id="MBA8813380.1"/>
    </source>
</evidence>
<keyword evidence="2" id="KW-0067">ATP-binding</keyword>
<gene>
    <name evidence="2" type="ORF">FB463_001629</name>
    <name evidence="1" type="ORF">FFA01_14130</name>
</gene>
<keyword evidence="1" id="KW-0418">Kinase</keyword>
<organism evidence="2 4">
    <name type="scientific">Frigoribacterium faeni</name>
    <dbReference type="NCBI Taxonomy" id="145483"/>
    <lineage>
        <taxon>Bacteria</taxon>
        <taxon>Bacillati</taxon>
        <taxon>Actinomycetota</taxon>
        <taxon>Actinomycetes</taxon>
        <taxon>Micrococcales</taxon>
        <taxon>Microbacteriaceae</taxon>
        <taxon>Frigoribacterium</taxon>
    </lineage>
</organism>
<name>A0A7W3JIA9_9MICO</name>
<proteinExistence type="predicted"/>
<reference evidence="2 4" key="2">
    <citation type="submission" date="2020-07" db="EMBL/GenBank/DDBJ databases">
        <title>Sequencing the genomes of 1000 actinobacteria strains.</title>
        <authorList>
            <person name="Klenk H.-P."/>
        </authorList>
    </citation>
    <scope>NUCLEOTIDE SEQUENCE [LARGE SCALE GENOMIC DNA]</scope>
    <source>
        <strain evidence="2 4">DSM 10309</strain>
    </source>
</reference>
<dbReference type="GO" id="GO:0005524">
    <property type="term" value="F:ATP binding"/>
    <property type="evidence" value="ECO:0007669"/>
    <property type="project" value="UniProtKB-KW"/>
</dbReference>
<reference evidence="1 3" key="1">
    <citation type="submission" date="2019-07" db="EMBL/GenBank/DDBJ databases">
        <title>Whole genome shotgun sequence of Frigoribacterium faeni NBRC 103066.</title>
        <authorList>
            <person name="Hosoyama A."/>
            <person name="Uohara A."/>
            <person name="Ohji S."/>
            <person name="Ichikawa N."/>
        </authorList>
    </citation>
    <scope>NUCLEOTIDE SEQUENCE [LARGE SCALE GENOMIC DNA]</scope>
    <source>
        <strain evidence="1 3">NBRC 103066</strain>
    </source>
</reference>
<evidence type="ECO:0000313" key="4">
    <source>
        <dbReference type="Proteomes" id="UP000522688"/>
    </source>
</evidence>
<dbReference type="Proteomes" id="UP000321154">
    <property type="component" value="Unassembled WGS sequence"/>
</dbReference>
<dbReference type="Gene3D" id="3.40.50.300">
    <property type="entry name" value="P-loop containing nucleotide triphosphate hydrolases"/>
    <property type="match status" value="1"/>
</dbReference>
<protein>
    <submittedName>
        <fullName evidence="1">Adenylate kinase</fullName>
    </submittedName>
    <submittedName>
        <fullName evidence="2">Energy-coupling factor transporter ATP-binding protein EcfA2</fullName>
    </submittedName>
</protein>
<keyword evidence="1" id="KW-0808">Transferase</keyword>
<keyword evidence="2" id="KW-0547">Nucleotide-binding</keyword>
<evidence type="ECO:0000313" key="3">
    <source>
        <dbReference type="Proteomes" id="UP000321154"/>
    </source>
</evidence>